<accession>A0ABT9PTP8</accession>
<protein>
    <submittedName>
        <fullName evidence="3">Uncharacterized protein</fullName>
    </submittedName>
</protein>
<dbReference type="Pfam" id="PF19495">
    <property type="entry name" value="DUF6030"/>
    <property type="match status" value="1"/>
</dbReference>
<evidence type="ECO:0000313" key="4">
    <source>
        <dbReference type="Proteomes" id="UP001241472"/>
    </source>
</evidence>
<comment type="caution">
    <text evidence="3">The sequence shown here is derived from an EMBL/GenBank/DDBJ whole genome shotgun (WGS) entry which is preliminary data.</text>
</comment>
<dbReference type="Proteomes" id="UP001241472">
    <property type="component" value="Unassembled WGS sequence"/>
</dbReference>
<dbReference type="EMBL" id="JAUSRF010000007">
    <property type="protein sequence ID" value="MDP9837826.1"/>
    <property type="molecule type" value="Genomic_DNA"/>
</dbReference>
<name>A0ABT9PTP8_9HYPH</name>
<dbReference type="RefSeq" id="WP_306835159.1">
    <property type="nucleotide sequence ID" value="NZ_JAUSRF010000007.1"/>
</dbReference>
<feature type="region of interest" description="Disordered" evidence="1">
    <location>
        <begin position="81"/>
        <end position="103"/>
    </location>
</feature>
<sequence length="284" mass="31141">MVQDKDDNDRRPEGLMPANEAERYPQRHPGRRIVMMLFVCIAICAVSVPVLLANNGRNLDMLGERLGLPLSDWWRGKTERVALPEPPKPSGQPAPDSNTAAAARRHIPAPALASPASPLLRPAAVWQPEESCNTLQPGVTGEKPVFLAAPDGRSECTVLIALSEAEKASSLFLQVRSSGGNVDSFRMKLNFGEDGKTEELVERADDMAQHILVPISDDDRAYLVAKMTERQAFRTEIGDYRMSFRAEGNDTSRFNFIAVSKVKEPAVTVQDENNPDAAPENAQP</sequence>
<evidence type="ECO:0000313" key="3">
    <source>
        <dbReference type="EMBL" id="MDP9837826.1"/>
    </source>
</evidence>
<dbReference type="InterPro" id="IPR046071">
    <property type="entry name" value="DUF6030"/>
</dbReference>
<evidence type="ECO:0000256" key="2">
    <source>
        <dbReference type="SAM" id="Phobius"/>
    </source>
</evidence>
<feature type="region of interest" description="Disordered" evidence="1">
    <location>
        <begin position="1"/>
        <end position="24"/>
    </location>
</feature>
<proteinExistence type="predicted"/>
<evidence type="ECO:0000256" key="1">
    <source>
        <dbReference type="SAM" id="MobiDB-lite"/>
    </source>
</evidence>
<keyword evidence="2" id="KW-1133">Transmembrane helix</keyword>
<keyword evidence="2" id="KW-0472">Membrane</keyword>
<feature type="region of interest" description="Disordered" evidence="1">
    <location>
        <begin position="265"/>
        <end position="284"/>
    </location>
</feature>
<feature type="compositionally biased region" description="Basic and acidic residues" evidence="1">
    <location>
        <begin position="1"/>
        <end position="13"/>
    </location>
</feature>
<keyword evidence="4" id="KW-1185">Reference proteome</keyword>
<gene>
    <name evidence="3" type="ORF">J2T09_002583</name>
</gene>
<feature type="transmembrane region" description="Helical" evidence="2">
    <location>
        <begin position="33"/>
        <end position="52"/>
    </location>
</feature>
<organism evidence="3 4">
    <name type="scientific">Neorhizobium huautlense</name>
    <dbReference type="NCBI Taxonomy" id="67774"/>
    <lineage>
        <taxon>Bacteria</taxon>
        <taxon>Pseudomonadati</taxon>
        <taxon>Pseudomonadota</taxon>
        <taxon>Alphaproteobacteria</taxon>
        <taxon>Hyphomicrobiales</taxon>
        <taxon>Rhizobiaceae</taxon>
        <taxon>Rhizobium/Agrobacterium group</taxon>
        <taxon>Neorhizobium</taxon>
    </lineage>
</organism>
<reference evidence="3 4" key="1">
    <citation type="submission" date="2023-07" db="EMBL/GenBank/DDBJ databases">
        <title>Sorghum-associated microbial communities from plants grown in Nebraska, USA.</title>
        <authorList>
            <person name="Schachtman D."/>
        </authorList>
    </citation>
    <scope>NUCLEOTIDE SEQUENCE [LARGE SCALE GENOMIC DNA]</scope>
    <source>
        <strain evidence="3 4">DS1307</strain>
    </source>
</reference>
<keyword evidence="2" id="KW-0812">Transmembrane</keyword>